<dbReference type="EMBL" id="MU801939">
    <property type="protein sequence ID" value="KAJ3986533.1"/>
    <property type="molecule type" value="Genomic_DNA"/>
</dbReference>
<organism evidence="3 4">
    <name type="scientific">Lentinula detonsa</name>
    <dbReference type="NCBI Taxonomy" id="2804962"/>
    <lineage>
        <taxon>Eukaryota</taxon>
        <taxon>Fungi</taxon>
        <taxon>Dikarya</taxon>
        <taxon>Basidiomycota</taxon>
        <taxon>Agaricomycotina</taxon>
        <taxon>Agaricomycetes</taxon>
        <taxon>Agaricomycetidae</taxon>
        <taxon>Agaricales</taxon>
        <taxon>Marasmiineae</taxon>
        <taxon>Omphalotaceae</taxon>
        <taxon>Lentinula</taxon>
    </lineage>
</organism>
<reference evidence="3" key="1">
    <citation type="submission" date="2022-08" db="EMBL/GenBank/DDBJ databases">
        <authorList>
            <consortium name="DOE Joint Genome Institute"/>
            <person name="Min B."/>
            <person name="Riley R."/>
            <person name="Sierra-Patev S."/>
            <person name="Naranjo-Ortiz M."/>
            <person name="Looney B."/>
            <person name="Konkel Z."/>
            <person name="Slot J.C."/>
            <person name="Sakamoto Y."/>
            <person name="Steenwyk J.L."/>
            <person name="Rokas A."/>
            <person name="Carro J."/>
            <person name="Camarero S."/>
            <person name="Ferreira P."/>
            <person name="Molpeceres G."/>
            <person name="Ruiz-Duenas F.J."/>
            <person name="Serrano A."/>
            <person name="Henrissat B."/>
            <person name="Drula E."/>
            <person name="Hughes K.W."/>
            <person name="Mata J.L."/>
            <person name="Ishikawa N.K."/>
            <person name="Vargas-Isla R."/>
            <person name="Ushijima S."/>
            <person name="Smith C.A."/>
            <person name="Ahrendt S."/>
            <person name="Andreopoulos W."/>
            <person name="He G."/>
            <person name="Labutti K."/>
            <person name="Lipzen A."/>
            <person name="Ng V."/>
            <person name="Sandor L."/>
            <person name="Barry K."/>
            <person name="Martinez A.T."/>
            <person name="Xiao Y."/>
            <person name="Gibbons J.G."/>
            <person name="Terashima K."/>
            <person name="Hibbett D.S."/>
            <person name="Grigoriev I.V."/>
        </authorList>
    </citation>
    <scope>NUCLEOTIDE SEQUENCE</scope>
    <source>
        <strain evidence="3">TFB7829</strain>
    </source>
</reference>
<dbReference type="AlphaFoldDB" id="A0AA38Q348"/>
<gene>
    <name evidence="3" type="ORF">F5890DRAFT_1503253</name>
</gene>
<comment type="caution">
    <text evidence="3">The sequence shown here is derived from an EMBL/GenBank/DDBJ whole genome shotgun (WGS) entry which is preliminary data.</text>
</comment>
<feature type="domain" description="Protein CPL1-like" evidence="2">
    <location>
        <begin position="197"/>
        <end position="263"/>
    </location>
</feature>
<protein>
    <recommendedName>
        <fullName evidence="2">Protein CPL1-like domain-containing protein</fullName>
    </recommendedName>
</protein>
<proteinExistence type="predicted"/>
<evidence type="ECO:0000313" key="3">
    <source>
        <dbReference type="EMBL" id="KAJ3986533.1"/>
    </source>
</evidence>
<evidence type="ECO:0000256" key="1">
    <source>
        <dbReference type="SAM" id="SignalP"/>
    </source>
</evidence>
<dbReference type="Proteomes" id="UP001163850">
    <property type="component" value="Unassembled WGS sequence"/>
</dbReference>
<dbReference type="PANTHER" id="PTHR35192">
    <property type="entry name" value="PROTEIN, PUTATIVE-RELATED"/>
    <property type="match status" value="1"/>
</dbReference>
<evidence type="ECO:0000259" key="2">
    <source>
        <dbReference type="Pfam" id="PF21671"/>
    </source>
</evidence>
<feature type="chain" id="PRO_5041387918" description="Protein CPL1-like domain-containing protein" evidence="1">
    <location>
        <begin position="18"/>
        <end position="300"/>
    </location>
</feature>
<evidence type="ECO:0000313" key="4">
    <source>
        <dbReference type="Proteomes" id="UP001163850"/>
    </source>
</evidence>
<name>A0AA38Q348_9AGAR</name>
<dbReference type="InterPro" id="IPR048661">
    <property type="entry name" value="CPL1-like"/>
</dbReference>
<keyword evidence="1" id="KW-0732">Signal</keyword>
<dbReference type="Pfam" id="PF21671">
    <property type="entry name" value="CPL1-like"/>
    <property type="match status" value="1"/>
</dbReference>
<dbReference type="PANTHER" id="PTHR35192:SF2">
    <property type="entry name" value="APPLE DOMAIN-CONTAINING PROTEIN"/>
    <property type="match status" value="1"/>
</dbReference>
<dbReference type="InterPro" id="IPR038955">
    <property type="entry name" value="PriA/CPL1_fungi"/>
</dbReference>
<sequence>MRFEILVLLFLVCSVSAETIQNLLRRGSTSQVCACISGDLRLDSFFGGRKVTAGTLGQSCLCQSDVSSFVSSSSACKSGIEMVGLAIIEIIISEMISSCSNKQTCTFPEHSSPACTSSNKCGFTCGDGYSLVNKNGQYSCTCASPNSVCNGKCSSACPSARSLPEKRNHLHWGQQKQRVCTPGWVACGFPGAGLRQWECIETKTDLESCGGCPMDFISFKGNPGDGVDCSALPGVSDVSCVSGRCAVEKCMPGYKVSLNGQYCDLQQDNSTTHHTHYPDPTHKATHTSSASGLEYMPLSA</sequence>
<feature type="signal peptide" evidence="1">
    <location>
        <begin position="1"/>
        <end position="17"/>
    </location>
</feature>
<accession>A0AA38Q348</accession>